<dbReference type="Pfam" id="PF13640">
    <property type="entry name" value="2OG-FeII_Oxy_3"/>
    <property type="match status" value="1"/>
</dbReference>
<evidence type="ECO:0000313" key="7">
    <source>
        <dbReference type="EMBL" id="CAB4145803.1"/>
    </source>
</evidence>
<dbReference type="InterPro" id="IPR044862">
    <property type="entry name" value="Pro_4_hyd_alph_FE2OG_OXY"/>
</dbReference>
<evidence type="ECO:0000256" key="2">
    <source>
        <dbReference type="ARBA" id="ARBA00022723"/>
    </source>
</evidence>
<dbReference type="EMBL" id="LR796983">
    <property type="protein sequence ID" value="CAB4179746.1"/>
    <property type="molecule type" value="Genomic_DNA"/>
</dbReference>
<dbReference type="EMBL" id="LR797455">
    <property type="protein sequence ID" value="CAB4217743.1"/>
    <property type="molecule type" value="Genomic_DNA"/>
</dbReference>
<dbReference type="EMBL" id="LR796457">
    <property type="protein sequence ID" value="CAB4145803.1"/>
    <property type="molecule type" value="Genomic_DNA"/>
</dbReference>
<keyword evidence="3 11" id="KW-0223">Dioxygenase</keyword>
<evidence type="ECO:0000313" key="12">
    <source>
        <dbReference type="EMBL" id="CAB4188982.1"/>
    </source>
</evidence>
<evidence type="ECO:0000259" key="6">
    <source>
        <dbReference type="PROSITE" id="PS51471"/>
    </source>
</evidence>
<keyword evidence="5" id="KW-0408">Iron</keyword>
<name>A0A6J5QMI8_9CAUD</name>
<dbReference type="InterPro" id="IPR005123">
    <property type="entry name" value="Oxoglu/Fe-dep_dioxygenase_dom"/>
</dbReference>
<evidence type="ECO:0000256" key="3">
    <source>
        <dbReference type="ARBA" id="ARBA00022964"/>
    </source>
</evidence>
<dbReference type="GO" id="GO:0031418">
    <property type="term" value="F:L-ascorbic acid binding"/>
    <property type="evidence" value="ECO:0007669"/>
    <property type="project" value="InterPro"/>
</dbReference>
<dbReference type="EMBL" id="LR797188">
    <property type="protein sequence ID" value="CAB4192223.1"/>
    <property type="molecule type" value="Genomic_DNA"/>
</dbReference>
<gene>
    <name evidence="10" type="ORF">UFOVP1032_77</name>
    <name evidence="11" type="ORF">UFOVP1125_145</name>
    <name evidence="12" type="ORF">UFOVP1173_91</name>
    <name evidence="13" type="ORF">UFOVP1241_9</name>
    <name evidence="14" type="ORF">UFOVP1491_77</name>
    <name evidence="15" type="ORF">UFOVP1579_77</name>
    <name evidence="7" type="ORF">UFOVP485_44</name>
    <name evidence="8" type="ORF">UFOVP575_148</name>
    <name evidence="9" type="ORF">UFOVP963_12</name>
</gene>
<dbReference type="EMBL" id="LR796551">
    <property type="protein sequence ID" value="CAB4151109.1"/>
    <property type="molecule type" value="Genomic_DNA"/>
</dbReference>
<dbReference type="EMBL" id="LR797131">
    <property type="protein sequence ID" value="CAB4188982.1"/>
    <property type="molecule type" value="Genomic_DNA"/>
</dbReference>
<comment type="cofactor">
    <cofactor evidence="1">
        <name>L-ascorbate</name>
        <dbReference type="ChEBI" id="CHEBI:38290"/>
    </cofactor>
</comment>
<dbReference type="GO" id="GO:0005506">
    <property type="term" value="F:iron ion binding"/>
    <property type="evidence" value="ECO:0007669"/>
    <property type="project" value="InterPro"/>
</dbReference>
<dbReference type="SMART" id="SM00702">
    <property type="entry name" value="P4Hc"/>
    <property type="match status" value="1"/>
</dbReference>
<evidence type="ECO:0000313" key="9">
    <source>
        <dbReference type="EMBL" id="CAB4173838.1"/>
    </source>
</evidence>
<accession>A0A6J5QMI8</accession>
<dbReference type="PROSITE" id="PS51471">
    <property type="entry name" value="FE2OG_OXY"/>
    <property type="match status" value="1"/>
</dbReference>
<feature type="domain" description="Fe2OG dioxygenase" evidence="6">
    <location>
        <begin position="123"/>
        <end position="215"/>
    </location>
</feature>
<keyword evidence="4" id="KW-0560">Oxidoreductase</keyword>
<dbReference type="PANTHER" id="PTHR10869:SF246">
    <property type="entry name" value="TRANSMEMBRANE PROLYL 4-HYDROXYLASE"/>
    <property type="match status" value="1"/>
</dbReference>
<evidence type="ECO:0000256" key="4">
    <source>
        <dbReference type="ARBA" id="ARBA00023002"/>
    </source>
</evidence>
<proteinExistence type="predicted"/>
<evidence type="ECO:0000256" key="1">
    <source>
        <dbReference type="ARBA" id="ARBA00001961"/>
    </source>
</evidence>
<dbReference type="EMBL" id="LR796915">
    <property type="protein sequence ID" value="CAB4173838.1"/>
    <property type="molecule type" value="Genomic_DNA"/>
</dbReference>
<keyword evidence="2" id="KW-0479">Metal-binding</keyword>
<organism evidence="11">
    <name type="scientific">uncultured Caudovirales phage</name>
    <dbReference type="NCBI Taxonomy" id="2100421"/>
    <lineage>
        <taxon>Viruses</taxon>
        <taxon>Duplodnaviria</taxon>
        <taxon>Heunggongvirae</taxon>
        <taxon>Uroviricota</taxon>
        <taxon>Caudoviricetes</taxon>
        <taxon>Peduoviridae</taxon>
        <taxon>Maltschvirus</taxon>
        <taxon>Maltschvirus maltsch</taxon>
    </lineage>
</organism>
<dbReference type="PANTHER" id="PTHR10869">
    <property type="entry name" value="PROLYL 4-HYDROXYLASE ALPHA SUBUNIT"/>
    <property type="match status" value="1"/>
</dbReference>
<evidence type="ECO:0000313" key="8">
    <source>
        <dbReference type="EMBL" id="CAB4151109.1"/>
    </source>
</evidence>
<dbReference type="Gene3D" id="2.60.120.620">
    <property type="entry name" value="q2cbj1_9rhob like domain"/>
    <property type="match status" value="1"/>
</dbReference>
<dbReference type="GO" id="GO:0051213">
    <property type="term" value="F:dioxygenase activity"/>
    <property type="evidence" value="ECO:0007669"/>
    <property type="project" value="UniProtKB-KW"/>
</dbReference>
<dbReference type="InterPro" id="IPR006620">
    <property type="entry name" value="Pro_4_hyd_alph"/>
</dbReference>
<dbReference type="GO" id="GO:0016705">
    <property type="term" value="F:oxidoreductase activity, acting on paired donors, with incorporation or reduction of molecular oxygen"/>
    <property type="evidence" value="ECO:0007669"/>
    <property type="project" value="InterPro"/>
</dbReference>
<evidence type="ECO:0000313" key="10">
    <source>
        <dbReference type="EMBL" id="CAB4179746.1"/>
    </source>
</evidence>
<evidence type="ECO:0000313" key="11">
    <source>
        <dbReference type="EMBL" id="CAB4185879.1"/>
    </source>
</evidence>
<evidence type="ECO:0000256" key="5">
    <source>
        <dbReference type="ARBA" id="ARBA00023004"/>
    </source>
</evidence>
<evidence type="ECO:0000313" key="13">
    <source>
        <dbReference type="EMBL" id="CAB4192223.1"/>
    </source>
</evidence>
<sequence length="215" mass="25127">MQSDPVNMYTMFDLKILDENIWYYENVISYPEDLINFINKMDDDETSYSRIPKWSNWTASNDESMIYGKTKMIHQNAFEISSGNERVDQTTLYILNSLKMAVELSAKDFVKRRQLDVSEININLDQVNIKMYYADQEMGPHYDGQDGDTKLRYSIITYLNDDYEGGELYFKDQDIKIKPKAGSLVIFPSQKPYIHQSLPVKSGVKYMSPSLWLNN</sequence>
<dbReference type="EMBL" id="LR798431">
    <property type="protein sequence ID" value="CAB5231406.1"/>
    <property type="molecule type" value="Genomic_DNA"/>
</dbReference>
<evidence type="ECO:0000313" key="15">
    <source>
        <dbReference type="EMBL" id="CAB5231406.1"/>
    </source>
</evidence>
<dbReference type="InterPro" id="IPR045054">
    <property type="entry name" value="P4HA-like"/>
</dbReference>
<dbReference type="EMBL" id="LR797080">
    <property type="protein sequence ID" value="CAB4185879.1"/>
    <property type="molecule type" value="Genomic_DNA"/>
</dbReference>
<evidence type="ECO:0000313" key="14">
    <source>
        <dbReference type="EMBL" id="CAB4217743.1"/>
    </source>
</evidence>
<reference evidence="11" key="1">
    <citation type="submission" date="2020-05" db="EMBL/GenBank/DDBJ databases">
        <authorList>
            <person name="Chiriac C."/>
            <person name="Salcher M."/>
            <person name="Ghai R."/>
            <person name="Kavagutti S V."/>
        </authorList>
    </citation>
    <scope>NUCLEOTIDE SEQUENCE</scope>
</reference>
<protein>
    <submittedName>
        <fullName evidence="11">Oxoglutarate/iron-dependent dioxygenase</fullName>
    </submittedName>
</protein>